<sequence length="387" mass="43784">MIPLAVSILSTLHASFHGFLSEHNPRLDMLGRLALLFVVYQLVVTLKSWTNAKDEHCRAGIPHKYKHKKDLSLPSHPHAHPLFRHHYRLSHCQTLWLHTQRWLPSRGTVWRGIIFVVHGMNEHCSRYHYVATFLAHQGFAVFAMDHRGHGMSEGERLYVERFEYFAADYFEYVHSVLALDAQSDYAKATHMHIPDGVALGQMPRFLLGHSMGALISLDLALTYGDLTWTGVMLTAGALKLDPISSPPHKVLLAKLLSQWLPKMRFQSAESPFVVRDLSTHERTLRDPLNSKLGPTARMAAEFLGAIDRVQRQAARFSTPLLMFHGDQDKLATPSGSTEFFARAASMEKQLHMLPGMYHEILNEGCRDELLTAMVEWATKVGGTAHIE</sequence>
<dbReference type="OrthoDB" id="2498029at2759"/>
<dbReference type="InterPro" id="IPR022742">
    <property type="entry name" value="Hydrolase_4"/>
</dbReference>
<reference evidence="3 4" key="1">
    <citation type="submission" date="2019-03" db="EMBL/GenBank/DDBJ databases">
        <authorList>
            <person name="Gaulin E."/>
            <person name="Dumas B."/>
        </authorList>
    </citation>
    <scope>NUCLEOTIDE SEQUENCE [LARGE SCALE GENOMIC DNA]</scope>
    <source>
        <strain evidence="3">CBS 568.67</strain>
    </source>
</reference>
<dbReference type="InterPro" id="IPR051044">
    <property type="entry name" value="MAG_DAG_Lipase"/>
</dbReference>
<dbReference type="InterPro" id="IPR029058">
    <property type="entry name" value="AB_hydrolase_fold"/>
</dbReference>
<evidence type="ECO:0000259" key="1">
    <source>
        <dbReference type="Pfam" id="PF12146"/>
    </source>
</evidence>
<keyword evidence="4" id="KW-1185">Reference proteome</keyword>
<accession>A0A485L375</accession>
<dbReference type="SUPFAM" id="SSF53474">
    <property type="entry name" value="alpha/beta-Hydrolases"/>
    <property type="match status" value="1"/>
</dbReference>
<dbReference type="Proteomes" id="UP000332933">
    <property type="component" value="Unassembled WGS sequence"/>
</dbReference>
<name>A0A485L375_9STRA</name>
<evidence type="ECO:0000313" key="3">
    <source>
        <dbReference type="EMBL" id="VFT91560.1"/>
    </source>
</evidence>
<gene>
    <name evidence="3" type="primary">Aste57867_14742</name>
    <name evidence="2" type="ORF">As57867_014687</name>
    <name evidence="3" type="ORF">ASTE57867_14742</name>
</gene>
<dbReference type="PANTHER" id="PTHR11614">
    <property type="entry name" value="PHOSPHOLIPASE-RELATED"/>
    <property type="match status" value="1"/>
</dbReference>
<evidence type="ECO:0000313" key="2">
    <source>
        <dbReference type="EMBL" id="KAF0694373.1"/>
    </source>
</evidence>
<proteinExistence type="predicted"/>
<dbReference type="Gene3D" id="3.40.50.1820">
    <property type="entry name" value="alpha/beta hydrolase"/>
    <property type="match status" value="1"/>
</dbReference>
<organism evidence="3 4">
    <name type="scientific">Aphanomyces stellatus</name>
    <dbReference type="NCBI Taxonomy" id="120398"/>
    <lineage>
        <taxon>Eukaryota</taxon>
        <taxon>Sar</taxon>
        <taxon>Stramenopiles</taxon>
        <taxon>Oomycota</taxon>
        <taxon>Saprolegniomycetes</taxon>
        <taxon>Saprolegniales</taxon>
        <taxon>Verrucalvaceae</taxon>
        <taxon>Aphanomyces</taxon>
    </lineage>
</organism>
<dbReference type="EMBL" id="CAADRA010005594">
    <property type="protein sequence ID" value="VFT91560.1"/>
    <property type="molecule type" value="Genomic_DNA"/>
</dbReference>
<reference evidence="2" key="2">
    <citation type="submission" date="2019-06" db="EMBL/GenBank/DDBJ databases">
        <title>Genomics analysis of Aphanomyces spp. identifies a new class of oomycete effector associated with host adaptation.</title>
        <authorList>
            <person name="Gaulin E."/>
        </authorList>
    </citation>
    <scope>NUCLEOTIDE SEQUENCE</scope>
    <source>
        <strain evidence="2">CBS 578.67</strain>
    </source>
</reference>
<protein>
    <submittedName>
        <fullName evidence="3">Aste57867_14742 protein</fullName>
    </submittedName>
</protein>
<dbReference type="Pfam" id="PF12146">
    <property type="entry name" value="Hydrolase_4"/>
    <property type="match status" value="1"/>
</dbReference>
<dbReference type="EMBL" id="VJMH01005573">
    <property type="protein sequence ID" value="KAF0694373.1"/>
    <property type="molecule type" value="Genomic_DNA"/>
</dbReference>
<dbReference type="AlphaFoldDB" id="A0A485L375"/>
<feature type="domain" description="Serine aminopeptidase S33" evidence="1">
    <location>
        <begin position="111"/>
        <end position="363"/>
    </location>
</feature>
<evidence type="ECO:0000313" key="4">
    <source>
        <dbReference type="Proteomes" id="UP000332933"/>
    </source>
</evidence>